<organism evidence="1 2">
    <name type="scientific">Autumnicola tepida</name>
    <dbReference type="NCBI Taxonomy" id="3075595"/>
    <lineage>
        <taxon>Bacteria</taxon>
        <taxon>Pseudomonadati</taxon>
        <taxon>Bacteroidota</taxon>
        <taxon>Flavobacteriia</taxon>
        <taxon>Flavobacteriales</taxon>
        <taxon>Flavobacteriaceae</taxon>
        <taxon>Autumnicola</taxon>
    </lineage>
</organism>
<proteinExistence type="predicted"/>
<accession>A0ABU3CAL9</accession>
<dbReference type="Proteomes" id="UP001262889">
    <property type="component" value="Unassembled WGS sequence"/>
</dbReference>
<protein>
    <submittedName>
        <fullName evidence="1">Uncharacterized protein</fullName>
    </submittedName>
</protein>
<dbReference type="EMBL" id="JAVRHQ010000011">
    <property type="protein sequence ID" value="MDT0643303.1"/>
    <property type="molecule type" value="Genomic_DNA"/>
</dbReference>
<dbReference type="RefSeq" id="WP_311534920.1">
    <property type="nucleotide sequence ID" value="NZ_JAVRHQ010000011.1"/>
</dbReference>
<reference evidence="1 2" key="1">
    <citation type="submission" date="2023-09" db="EMBL/GenBank/DDBJ databases">
        <authorList>
            <person name="Rey-Velasco X."/>
        </authorList>
    </citation>
    <scope>NUCLEOTIDE SEQUENCE [LARGE SCALE GENOMIC DNA]</scope>
    <source>
        <strain evidence="1 2">F363</strain>
    </source>
</reference>
<sequence length="66" mass="7844">MQIEKKDNEILIKVPAGTYLPGLQRMIDYIKYREIASKSKASEKQIEELAQKSKSDWWEKNNNRFL</sequence>
<comment type="caution">
    <text evidence="1">The sequence shown here is derived from an EMBL/GenBank/DDBJ whole genome shotgun (WGS) entry which is preliminary data.</text>
</comment>
<evidence type="ECO:0000313" key="1">
    <source>
        <dbReference type="EMBL" id="MDT0643303.1"/>
    </source>
</evidence>
<evidence type="ECO:0000313" key="2">
    <source>
        <dbReference type="Proteomes" id="UP001262889"/>
    </source>
</evidence>
<gene>
    <name evidence="1" type="ORF">RM553_10725</name>
</gene>
<keyword evidence="2" id="KW-1185">Reference proteome</keyword>
<name>A0ABU3CAL9_9FLAO</name>